<dbReference type="EMBL" id="KL363253">
    <property type="protein sequence ID" value="KFD50416.1"/>
    <property type="molecule type" value="Genomic_DNA"/>
</dbReference>
<feature type="region of interest" description="Disordered" evidence="1">
    <location>
        <begin position="92"/>
        <end position="115"/>
    </location>
</feature>
<organism evidence="2 3">
    <name type="scientific">Trichuris suis</name>
    <name type="common">pig whipworm</name>
    <dbReference type="NCBI Taxonomy" id="68888"/>
    <lineage>
        <taxon>Eukaryota</taxon>
        <taxon>Metazoa</taxon>
        <taxon>Ecdysozoa</taxon>
        <taxon>Nematoda</taxon>
        <taxon>Enoplea</taxon>
        <taxon>Dorylaimia</taxon>
        <taxon>Trichinellida</taxon>
        <taxon>Trichuridae</taxon>
        <taxon>Trichuris</taxon>
    </lineage>
</organism>
<keyword evidence="3" id="KW-1185">Reference proteome</keyword>
<proteinExistence type="predicted"/>
<dbReference type="Proteomes" id="UP000030764">
    <property type="component" value="Unassembled WGS sequence"/>
</dbReference>
<reference evidence="2 3" key="1">
    <citation type="journal article" date="2014" name="Nat. Genet.">
        <title>Genome and transcriptome of the porcine whipworm Trichuris suis.</title>
        <authorList>
            <person name="Jex A.R."/>
            <person name="Nejsum P."/>
            <person name="Schwarz E.M."/>
            <person name="Hu L."/>
            <person name="Young N.D."/>
            <person name="Hall R.S."/>
            <person name="Korhonen P.K."/>
            <person name="Liao S."/>
            <person name="Thamsborg S."/>
            <person name="Xia J."/>
            <person name="Xu P."/>
            <person name="Wang S."/>
            <person name="Scheerlinck J.P."/>
            <person name="Hofmann A."/>
            <person name="Sternberg P.W."/>
            <person name="Wang J."/>
            <person name="Gasser R.B."/>
        </authorList>
    </citation>
    <scope>NUCLEOTIDE SEQUENCE [LARGE SCALE GENOMIC DNA]</scope>
    <source>
        <strain evidence="2">DCEP-RM93M</strain>
    </source>
</reference>
<evidence type="ECO:0000313" key="3">
    <source>
        <dbReference type="Proteomes" id="UP000030764"/>
    </source>
</evidence>
<feature type="compositionally biased region" description="Polar residues" evidence="1">
    <location>
        <begin position="102"/>
        <end position="115"/>
    </location>
</feature>
<dbReference type="AlphaFoldDB" id="A0A085LZM0"/>
<sequence>MRWTISVTIPGRTREERLSSEAKAEMEMKHLRELLSIIDDAAIIAEQHDHNLERSRRFKAELEDTSSAYRELYDQKSRDAKQLTITSFVKGSNLTEADDEPQPSTSMHAGISCQS</sequence>
<protein>
    <submittedName>
        <fullName evidence="2">Uncharacterized protein</fullName>
    </submittedName>
</protein>
<evidence type="ECO:0000256" key="1">
    <source>
        <dbReference type="SAM" id="MobiDB-lite"/>
    </source>
</evidence>
<name>A0A085LZM0_9BILA</name>
<gene>
    <name evidence="2" type="ORF">M513_08643</name>
</gene>
<accession>A0A085LZM0</accession>
<evidence type="ECO:0000313" key="2">
    <source>
        <dbReference type="EMBL" id="KFD50416.1"/>
    </source>
</evidence>